<feature type="chain" id="PRO_5047036434" description="Transglycosylase SLT domain-containing protein" evidence="2">
    <location>
        <begin position="20"/>
        <end position="423"/>
    </location>
</feature>
<organism evidence="3 4">
    <name type="scientific">Bdellovibrio reynosensis</name>
    <dbReference type="NCBI Taxonomy" id="2835041"/>
    <lineage>
        <taxon>Bacteria</taxon>
        <taxon>Pseudomonadati</taxon>
        <taxon>Bdellovibrionota</taxon>
        <taxon>Bdellovibrionia</taxon>
        <taxon>Bdellovibrionales</taxon>
        <taxon>Pseudobdellovibrionaceae</taxon>
        <taxon>Bdellovibrio</taxon>
    </lineage>
</organism>
<dbReference type="RefSeq" id="WP_243536892.1">
    <property type="nucleotide sequence ID" value="NZ_CP093442.1"/>
</dbReference>
<evidence type="ECO:0000256" key="1">
    <source>
        <dbReference type="SAM" id="MobiDB-lite"/>
    </source>
</evidence>
<accession>A0ABY4CB24</accession>
<evidence type="ECO:0008006" key="5">
    <source>
        <dbReference type="Google" id="ProtNLM"/>
    </source>
</evidence>
<proteinExistence type="predicted"/>
<evidence type="ECO:0000256" key="2">
    <source>
        <dbReference type="SAM" id="SignalP"/>
    </source>
</evidence>
<dbReference type="EMBL" id="CP093442">
    <property type="protein sequence ID" value="UOF00718.1"/>
    <property type="molecule type" value="Genomic_DNA"/>
</dbReference>
<name>A0ABY4CB24_9BACT</name>
<sequence>MYIKRLAVLLFFLPLNSLAQTVNADAAFAQMQAQQQYMLQQQQLQAQQLAEQQAAQAEAAASAQKKQGIFQLIFGFCSNMFRGSPNTAMGSQGKRLSDDAYSIGDAAYRARESQGFQYEQGIDRELARRVGSSAATGNFSAGCNQFINKEGELGPWGSYALQQIKDKPQSFGENFPGDITNWCKDYGKMSKDQRELYWVWVLMAMSSSESSCNPTNDNRNAPNGTAVGLFQVWQPVCPKARDLHRPNENIQCAVDLLAKELQNRDTLMTPTSRGRQGTYWGPLRNDDWNKARGGDISGAEKTRAIMGKYPFCNGVANPVKVEGVVETAPAANDPNFNVPAANDSNFNSTETGASGNSNNQNSSATTTTTETSEDEDGDVTVTKKTVTKITEVTETKTTKGAKARTPAAGSSADSKKKSSNKKK</sequence>
<reference evidence="3" key="1">
    <citation type="submission" date="2022-03" db="EMBL/GenBank/DDBJ databases">
        <title>Genome Identification and Characterization of new species Bdellovibrio reynosense LBG001 sp. nov. from a Mexico soil sample.</title>
        <authorList>
            <person name="Camilli A."/>
            <person name="Ajao Y."/>
            <person name="Guo X."/>
        </authorList>
    </citation>
    <scope>NUCLEOTIDE SEQUENCE</scope>
    <source>
        <strain evidence="3">LBG001</strain>
    </source>
</reference>
<feature type="region of interest" description="Disordered" evidence="1">
    <location>
        <begin position="329"/>
        <end position="423"/>
    </location>
</feature>
<dbReference type="SUPFAM" id="SSF53955">
    <property type="entry name" value="Lysozyme-like"/>
    <property type="match status" value="1"/>
</dbReference>
<dbReference type="InterPro" id="IPR023346">
    <property type="entry name" value="Lysozyme-like_dom_sf"/>
</dbReference>
<gene>
    <name evidence="3" type="ORF">MNR06_13530</name>
</gene>
<dbReference type="Proteomes" id="UP000830116">
    <property type="component" value="Chromosome"/>
</dbReference>
<keyword evidence="2" id="KW-0732">Signal</keyword>
<feature type="signal peptide" evidence="2">
    <location>
        <begin position="1"/>
        <end position="19"/>
    </location>
</feature>
<evidence type="ECO:0000313" key="3">
    <source>
        <dbReference type="EMBL" id="UOF00718.1"/>
    </source>
</evidence>
<evidence type="ECO:0000313" key="4">
    <source>
        <dbReference type="Proteomes" id="UP000830116"/>
    </source>
</evidence>
<feature type="compositionally biased region" description="Low complexity" evidence="1">
    <location>
        <begin position="351"/>
        <end position="370"/>
    </location>
</feature>
<feature type="compositionally biased region" description="Low complexity" evidence="1">
    <location>
        <begin position="379"/>
        <end position="390"/>
    </location>
</feature>
<keyword evidence="4" id="KW-1185">Reference proteome</keyword>
<protein>
    <recommendedName>
        <fullName evidence="5">Transglycosylase SLT domain-containing protein</fullName>
    </recommendedName>
</protein>